<accession>A0A9N7VNP3</accession>
<reference evidence="2" key="1">
    <citation type="submission" date="2020-03" db="EMBL/GenBank/DDBJ databases">
        <authorList>
            <person name="Weist P."/>
        </authorList>
    </citation>
    <scope>NUCLEOTIDE SEQUENCE</scope>
</reference>
<comment type="caution">
    <text evidence="2">The sequence shown here is derived from an EMBL/GenBank/DDBJ whole genome shotgun (WGS) entry which is preliminary data.</text>
</comment>
<sequence length="204" mass="22947">MGLRASSIYRPHWKRRNDPHLTANEKHDNYLQLFATPVSSEEELGMAVFSDNDNCCWMVYVQVFLSGSVQPQQPSSKRSSLHLAGGQRSEKHRDTGPADRGTHLFISGLPDNLTWTLPSNIHSKILLQKGWSVYKSDECPTITPNGHEPPALMTFTNDCMRHGRDSLACHQSNGATNTAAYRDEREGFPKMPDCSIKQERHAGR</sequence>
<name>A0A9N7VNP3_PLEPL</name>
<evidence type="ECO:0000256" key="1">
    <source>
        <dbReference type="SAM" id="MobiDB-lite"/>
    </source>
</evidence>
<gene>
    <name evidence="2" type="ORF">PLEPLA_LOCUS39310</name>
</gene>
<evidence type="ECO:0000313" key="2">
    <source>
        <dbReference type="EMBL" id="CAB1451616.1"/>
    </source>
</evidence>
<proteinExistence type="predicted"/>
<dbReference type="EMBL" id="CADEAL010004094">
    <property type="protein sequence ID" value="CAB1451616.1"/>
    <property type="molecule type" value="Genomic_DNA"/>
</dbReference>
<feature type="region of interest" description="Disordered" evidence="1">
    <location>
        <begin position="70"/>
        <end position="101"/>
    </location>
</feature>
<organism evidence="2 3">
    <name type="scientific">Pleuronectes platessa</name>
    <name type="common">European plaice</name>
    <dbReference type="NCBI Taxonomy" id="8262"/>
    <lineage>
        <taxon>Eukaryota</taxon>
        <taxon>Metazoa</taxon>
        <taxon>Chordata</taxon>
        <taxon>Craniata</taxon>
        <taxon>Vertebrata</taxon>
        <taxon>Euteleostomi</taxon>
        <taxon>Actinopterygii</taxon>
        <taxon>Neopterygii</taxon>
        <taxon>Teleostei</taxon>
        <taxon>Neoteleostei</taxon>
        <taxon>Acanthomorphata</taxon>
        <taxon>Carangaria</taxon>
        <taxon>Pleuronectiformes</taxon>
        <taxon>Pleuronectoidei</taxon>
        <taxon>Pleuronectidae</taxon>
        <taxon>Pleuronectes</taxon>
    </lineage>
</organism>
<protein>
    <submittedName>
        <fullName evidence="2">Uncharacterized protein</fullName>
    </submittedName>
</protein>
<feature type="compositionally biased region" description="Basic and acidic residues" evidence="1">
    <location>
        <begin position="88"/>
        <end position="101"/>
    </location>
</feature>
<dbReference type="AlphaFoldDB" id="A0A9N7VNP3"/>
<keyword evidence="3" id="KW-1185">Reference proteome</keyword>
<dbReference type="Proteomes" id="UP001153269">
    <property type="component" value="Unassembled WGS sequence"/>
</dbReference>
<feature type="region of interest" description="Disordered" evidence="1">
    <location>
        <begin position="180"/>
        <end position="204"/>
    </location>
</feature>
<evidence type="ECO:0000313" key="3">
    <source>
        <dbReference type="Proteomes" id="UP001153269"/>
    </source>
</evidence>